<dbReference type="Proteomes" id="UP000823736">
    <property type="component" value="Unassembled WGS sequence"/>
</dbReference>
<dbReference type="EMBL" id="JAGGLC010000003">
    <property type="protein sequence ID" value="MBP1987025.1"/>
    <property type="molecule type" value="Genomic_DNA"/>
</dbReference>
<dbReference type="RefSeq" id="WP_209491309.1">
    <property type="nucleotide sequence ID" value="NZ_JAGGLC010000003.1"/>
</dbReference>
<feature type="compositionally biased region" description="Polar residues" evidence="1">
    <location>
        <begin position="1"/>
        <end position="15"/>
    </location>
</feature>
<keyword evidence="3" id="KW-1185">Reference proteome</keyword>
<dbReference type="OrthoDB" id="311452at2157"/>
<evidence type="ECO:0000256" key="1">
    <source>
        <dbReference type="SAM" id="MobiDB-lite"/>
    </source>
</evidence>
<comment type="caution">
    <text evidence="2">The sequence shown here is derived from an EMBL/GenBank/DDBJ whole genome shotgun (WGS) entry which is preliminary data.</text>
</comment>
<proteinExistence type="predicted"/>
<dbReference type="Gene3D" id="1.10.10.10">
    <property type="entry name" value="Winged helix-like DNA-binding domain superfamily/Winged helix DNA-binding domain"/>
    <property type="match status" value="1"/>
</dbReference>
<accession>A0A8T4H0A8</accession>
<dbReference type="SUPFAM" id="SSF46785">
    <property type="entry name" value="Winged helix' DNA-binding domain"/>
    <property type="match status" value="1"/>
</dbReference>
<dbReference type="InterPro" id="IPR036390">
    <property type="entry name" value="WH_DNA-bd_sf"/>
</dbReference>
<evidence type="ECO:0000313" key="2">
    <source>
        <dbReference type="EMBL" id="MBP1987025.1"/>
    </source>
</evidence>
<dbReference type="Pfam" id="PF12840">
    <property type="entry name" value="HTH_20"/>
    <property type="match status" value="1"/>
</dbReference>
<evidence type="ECO:0000313" key="3">
    <source>
        <dbReference type="Proteomes" id="UP000823736"/>
    </source>
</evidence>
<sequence length="122" mass="13525">MSQAVSTVENRSTDSPAEEVLHTESEISEMLAALDDPDCRSVLEATGEDSLSAKEIVERCEIPSSTAYRKIEQLIDVGLLREQIRVRSSGNHTREYRRSVDHVGLSLGDDGSELRVVRRPDA</sequence>
<dbReference type="InterPro" id="IPR036388">
    <property type="entry name" value="WH-like_DNA-bd_sf"/>
</dbReference>
<reference evidence="2" key="1">
    <citation type="submission" date="2021-03" db="EMBL/GenBank/DDBJ databases">
        <title>Genomic Encyclopedia of Type Strains, Phase IV (KMG-IV): sequencing the most valuable type-strain genomes for metagenomic binning, comparative biology and taxonomic classification.</title>
        <authorList>
            <person name="Goeker M."/>
        </authorList>
    </citation>
    <scope>NUCLEOTIDE SEQUENCE</scope>
    <source>
        <strain evidence="2">DSM 26232</strain>
    </source>
</reference>
<name>A0A8T4H0A8_9EURY</name>
<feature type="region of interest" description="Disordered" evidence="1">
    <location>
        <begin position="1"/>
        <end position="20"/>
    </location>
</feature>
<dbReference type="AlphaFoldDB" id="A0A8T4H0A8"/>
<gene>
    <name evidence="2" type="ORF">J2753_001523</name>
</gene>
<protein>
    <submittedName>
        <fullName evidence="2">Response regulator of citrate/malate metabolism</fullName>
    </submittedName>
</protein>
<organism evidence="2 3">
    <name type="scientific">Halolamina salifodinae</name>
    <dbReference type="NCBI Taxonomy" id="1202767"/>
    <lineage>
        <taxon>Archaea</taxon>
        <taxon>Methanobacteriati</taxon>
        <taxon>Methanobacteriota</taxon>
        <taxon>Stenosarchaea group</taxon>
        <taxon>Halobacteria</taxon>
        <taxon>Halobacteriales</taxon>
        <taxon>Haloferacaceae</taxon>
    </lineage>
</organism>